<evidence type="ECO:0000256" key="1">
    <source>
        <dbReference type="ARBA" id="ARBA00023172"/>
    </source>
</evidence>
<keyword evidence="1" id="KW-0233">DNA recombination</keyword>
<dbReference type="Proteomes" id="UP000507470">
    <property type="component" value="Unassembled WGS sequence"/>
</dbReference>
<dbReference type="InterPro" id="IPR013762">
    <property type="entry name" value="Integrase-like_cat_sf"/>
</dbReference>
<feature type="compositionally biased region" description="Polar residues" evidence="2">
    <location>
        <begin position="1"/>
        <end position="10"/>
    </location>
</feature>
<evidence type="ECO:0000313" key="4">
    <source>
        <dbReference type="Proteomes" id="UP000507470"/>
    </source>
</evidence>
<feature type="region of interest" description="Disordered" evidence="2">
    <location>
        <begin position="93"/>
        <end position="136"/>
    </location>
</feature>
<dbReference type="GO" id="GO:0003677">
    <property type="term" value="F:DNA binding"/>
    <property type="evidence" value="ECO:0007669"/>
    <property type="project" value="InterPro"/>
</dbReference>
<dbReference type="GO" id="GO:0015074">
    <property type="term" value="P:DNA integration"/>
    <property type="evidence" value="ECO:0007669"/>
    <property type="project" value="InterPro"/>
</dbReference>
<keyword evidence="4" id="KW-1185">Reference proteome</keyword>
<dbReference type="OrthoDB" id="2348824at2759"/>
<dbReference type="PANTHER" id="PTHR35617">
    <property type="entry name" value="PHAGE_INTEGRASE DOMAIN-CONTAINING PROTEIN"/>
    <property type="match status" value="1"/>
</dbReference>
<evidence type="ECO:0000313" key="3">
    <source>
        <dbReference type="EMBL" id="CAC5410794.1"/>
    </source>
</evidence>
<reference evidence="3 4" key="1">
    <citation type="submission" date="2020-06" db="EMBL/GenBank/DDBJ databases">
        <authorList>
            <person name="Li R."/>
            <person name="Bekaert M."/>
        </authorList>
    </citation>
    <scope>NUCLEOTIDE SEQUENCE [LARGE SCALE GENOMIC DNA]</scope>
    <source>
        <strain evidence="4">wild</strain>
    </source>
</reference>
<dbReference type="GO" id="GO:0006310">
    <property type="term" value="P:DNA recombination"/>
    <property type="evidence" value="ECO:0007669"/>
    <property type="project" value="UniProtKB-KW"/>
</dbReference>
<dbReference type="PANTHER" id="PTHR35617:SF3">
    <property type="entry name" value="CORE-BINDING (CB) DOMAIN-CONTAINING PROTEIN"/>
    <property type="match status" value="1"/>
</dbReference>
<dbReference type="Gene3D" id="1.10.443.10">
    <property type="entry name" value="Intergrase catalytic core"/>
    <property type="match status" value="1"/>
</dbReference>
<proteinExistence type="predicted"/>
<evidence type="ECO:0000256" key="2">
    <source>
        <dbReference type="SAM" id="MobiDB-lite"/>
    </source>
</evidence>
<evidence type="ECO:0008006" key="5">
    <source>
        <dbReference type="Google" id="ProtNLM"/>
    </source>
</evidence>
<name>A0A6J8DU45_MYTCO</name>
<accession>A0A6J8DU45</accession>
<dbReference type="SUPFAM" id="SSF56672">
    <property type="entry name" value="DNA/RNA polymerases"/>
    <property type="match status" value="1"/>
</dbReference>
<feature type="region of interest" description="Disordered" evidence="2">
    <location>
        <begin position="1"/>
        <end position="79"/>
    </location>
</feature>
<feature type="compositionally biased region" description="Polar residues" evidence="2">
    <location>
        <begin position="93"/>
        <end position="116"/>
    </location>
</feature>
<dbReference type="InterPro" id="IPR043502">
    <property type="entry name" value="DNA/RNA_pol_sf"/>
</dbReference>
<gene>
    <name evidence="3" type="ORF">MCOR_43956</name>
</gene>
<sequence length="800" mass="90458">MQMAATQAQVKSPEKNTSRKGKSVKNSGKGKALKRKTSESVEIPSGSRVTVSPKKKKAKPKVQTKTIKPKAKKSKTDNTELIKSLFQGLTDSLRSTLTGNTQRDNSLQRTRQNNETARTENNHNDPYSDQEEESDYPVYDTCNNNIENGNFSIFSDDGNCNDQSELPRIFEGDERFGEEKTDVSTMVNDLKVPSNCKSLVMLPVNPEIWQFLDRKTKSSDLGLQNLQRLLAYGMIPVITLAGILKTKKPDIKLMREAVSKAMTVLCNTHFELSVKRKLMLKPYIDRKFHQLCNKNEEIGTNLFGDEIGRRGYSRGHGSQRVPYSNRGQGRGYGQKKIQQVLKEEVSELLSKGAIKEVCHEDAESFSTSVINTKKVQQFIQSVGFNINMEKSVFIPSQRITFLGYIIDSVLFRVFLPEDKIQKIIEISNNVLKPQNILIRHVAQLVSLYSSARYAVTHAHLFHRYLDIDKTRALIKSNKNYNANMIISEESRSEIRWWLANINSENGKLIREDPPSHSLHTDSSMKGWGAFLDKTSCSTQGRWNLDEQNLRINVLELKAIYFGLVSLCNHIKDAHVKSDQQGVDEDQRRSAICQTLTIIGNKNFDNNYFIKRFLKGIFNMRPPVARYIFTWDVGQVLKYLGSLYPLNDLSLKMVPLKSVALVALATAQRSQTLSSLNLKLAYCSEKSIVFKIGTLLKTSRPKNLNQEITVASFCKPEICPLKILKHYILRTQNVRKSNKLFVSFKTLKAVTSCSIARWLKVVLINSGIDISKFKAHSYRSASSSAALNAGMSLNDILKTAN</sequence>
<organism evidence="3 4">
    <name type="scientific">Mytilus coruscus</name>
    <name type="common">Sea mussel</name>
    <dbReference type="NCBI Taxonomy" id="42192"/>
    <lineage>
        <taxon>Eukaryota</taxon>
        <taxon>Metazoa</taxon>
        <taxon>Spiralia</taxon>
        <taxon>Lophotrochozoa</taxon>
        <taxon>Mollusca</taxon>
        <taxon>Bivalvia</taxon>
        <taxon>Autobranchia</taxon>
        <taxon>Pteriomorphia</taxon>
        <taxon>Mytilida</taxon>
        <taxon>Mytiloidea</taxon>
        <taxon>Mytilidae</taxon>
        <taxon>Mytilinae</taxon>
        <taxon>Mytilus</taxon>
    </lineage>
</organism>
<dbReference type="EMBL" id="CACVKT020007808">
    <property type="protein sequence ID" value="CAC5410794.1"/>
    <property type="molecule type" value="Genomic_DNA"/>
</dbReference>
<dbReference type="InterPro" id="IPR011010">
    <property type="entry name" value="DNA_brk_join_enz"/>
</dbReference>
<protein>
    <recommendedName>
        <fullName evidence="5">Tyr recombinase domain-containing protein</fullName>
    </recommendedName>
</protein>
<feature type="compositionally biased region" description="Basic residues" evidence="2">
    <location>
        <begin position="53"/>
        <end position="73"/>
    </location>
</feature>
<dbReference type="SUPFAM" id="SSF56349">
    <property type="entry name" value="DNA breaking-rejoining enzymes"/>
    <property type="match status" value="1"/>
</dbReference>
<dbReference type="AlphaFoldDB" id="A0A6J8DU45"/>